<name>B9XMV9_PEDPL</name>
<keyword evidence="1" id="KW-0472">Membrane</keyword>
<gene>
    <name evidence="2" type="ORF">Cflav_PD1717</name>
</gene>
<proteinExistence type="predicted"/>
<dbReference type="Proteomes" id="UP000003688">
    <property type="component" value="Unassembled WGS sequence"/>
</dbReference>
<feature type="transmembrane region" description="Helical" evidence="1">
    <location>
        <begin position="31"/>
        <end position="52"/>
    </location>
</feature>
<evidence type="ECO:0000313" key="3">
    <source>
        <dbReference type="Proteomes" id="UP000003688"/>
    </source>
</evidence>
<keyword evidence="1" id="KW-1133">Transmembrane helix</keyword>
<keyword evidence="3" id="KW-1185">Reference proteome</keyword>
<comment type="caution">
    <text evidence="2">The sequence shown here is derived from an EMBL/GenBank/DDBJ whole genome shotgun (WGS) entry which is preliminary data.</text>
</comment>
<feature type="transmembrane region" description="Helical" evidence="1">
    <location>
        <begin position="64"/>
        <end position="85"/>
    </location>
</feature>
<dbReference type="AlphaFoldDB" id="B9XMV9"/>
<organism evidence="2 3">
    <name type="scientific">Pedosphaera parvula (strain Ellin514)</name>
    <dbReference type="NCBI Taxonomy" id="320771"/>
    <lineage>
        <taxon>Bacteria</taxon>
        <taxon>Pseudomonadati</taxon>
        <taxon>Verrucomicrobiota</taxon>
        <taxon>Pedosphaerae</taxon>
        <taxon>Pedosphaerales</taxon>
        <taxon>Pedosphaeraceae</taxon>
        <taxon>Pedosphaera</taxon>
    </lineage>
</organism>
<dbReference type="EMBL" id="ABOX02000036">
    <property type="protein sequence ID" value="EEF58884.1"/>
    <property type="molecule type" value="Genomic_DNA"/>
</dbReference>
<protein>
    <submittedName>
        <fullName evidence="2">Uncharacterized protein</fullName>
    </submittedName>
</protein>
<evidence type="ECO:0000256" key="1">
    <source>
        <dbReference type="SAM" id="Phobius"/>
    </source>
</evidence>
<sequence>MGTRTTLTLLRLIGIAVPLFVVIGSKTHRTAFFACAAVSAFLGLGLMAYVWFRENSLADKSPSISNRAVVTIFCVVGLWIVFLVIRSLAR</sequence>
<reference evidence="2 3" key="1">
    <citation type="journal article" date="2011" name="J. Bacteriol.">
        <title>Genome sequence of 'Pedosphaera parvula' Ellin514, an aerobic Verrucomicrobial isolate from pasture soil.</title>
        <authorList>
            <person name="Kant R."/>
            <person name="van Passel M.W."/>
            <person name="Sangwan P."/>
            <person name="Palva A."/>
            <person name="Lucas S."/>
            <person name="Copeland A."/>
            <person name="Lapidus A."/>
            <person name="Glavina Del Rio T."/>
            <person name="Dalin E."/>
            <person name="Tice H."/>
            <person name="Bruce D."/>
            <person name="Goodwin L."/>
            <person name="Pitluck S."/>
            <person name="Chertkov O."/>
            <person name="Larimer F.W."/>
            <person name="Land M.L."/>
            <person name="Hauser L."/>
            <person name="Brettin T.S."/>
            <person name="Detter J.C."/>
            <person name="Han S."/>
            <person name="de Vos W.M."/>
            <person name="Janssen P.H."/>
            <person name="Smidt H."/>
        </authorList>
    </citation>
    <scope>NUCLEOTIDE SEQUENCE [LARGE SCALE GENOMIC DNA]</scope>
    <source>
        <strain evidence="2 3">Ellin514</strain>
    </source>
</reference>
<evidence type="ECO:0000313" key="2">
    <source>
        <dbReference type="EMBL" id="EEF58884.1"/>
    </source>
</evidence>
<feature type="transmembrane region" description="Helical" evidence="1">
    <location>
        <begin position="6"/>
        <end position="24"/>
    </location>
</feature>
<accession>B9XMV9</accession>
<keyword evidence="1" id="KW-0812">Transmembrane</keyword>